<sequence length="249" mass="28348">MEKRDKVFWISFNRPEKKNATTVEMYDSLTEAFRIANNDHETHLTVFTGAGDFFTSGNDWSQKEREKFVDQLEKNNSIPWVPYINELIKHKKPIIALVNGPAIGIGCIVLGLCDMVIASSKAYFNCPYVDLGIAPGCLATETFPKLIGHALSSRMLIFGETLTAQEALTAGLVSKVLSQKGFKEETSKLVQKYAQLHKESILVTKRLMRDEDMVQAMLDRNKKEEKILLELNREKAQERMVQRFLKAKF</sequence>
<comment type="subcellular location">
    <subcellularLocation>
        <location evidence="1">Peroxisome</location>
    </subcellularLocation>
</comment>
<feature type="transmembrane region" description="Helical" evidence="4">
    <location>
        <begin position="94"/>
        <end position="117"/>
    </location>
</feature>
<evidence type="ECO:0000256" key="3">
    <source>
        <dbReference type="ARBA" id="ARBA00023235"/>
    </source>
</evidence>
<dbReference type="SUPFAM" id="SSF52096">
    <property type="entry name" value="ClpP/crotonase"/>
    <property type="match status" value="1"/>
</dbReference>
<reference evidence="6" key="1">
    <citation type="submission" date="2022-11" db="UniProtKB">
        <authorList>
            <consortium name="WormBaseParasite"/>
        </authorList>
    </citation>
    <scope>IDENTIFICATION</scope>
</reference>
<dbReference type="PANTHER" id="PTHR43684">
    <property type="match status" value="1"/>
</dbReference>
<keyword evidence="4" id="KW-0812">Transmembrane</keyword>
<organism evidence="5 6">
    <name type="scientific">Acrobeloides nanus</name>
    <dbReference type="NCBI Taxonomy" id="290746"/>
    <lineage>
        <taxon>Eukaryota</taxon>
        <taxon>Metazoa</taxon>
        <taxon>Ecdysozoa</taxon>
        <taxon>Nematoda</taxon>
        <taxon>Chromadorea</taxon>
        <taxon>Rhabditida</taxon>
        <taxon>Tylenchina</taxon>
        <taxon>Cephalobomorpha</taxon>
        <taxon>Cephaloboidea</taxon>
        <taxon>Cephalobidae</taxon>
        <taxon>Acrobeloides</taxon>
    </lineage>
</organism>
<keyword evidence="3" id="KW-0413">Isomerase</keyword>
<accession>A0A914EFG6</accession>
<dbReference type="InterPro" id="IPR029045">
    <property type="entry name" value="ClpP/crotonase-like_dom_sf"/>
</dbReference>
<dbReference type="AlphaFoldDB" id="A0A914EFG6"/>
<dbReference type="PANTHER" id="PTHR43684:SF1">
    <property type="entry name" value="ENOYL-COA DELTA ISOMERASE 2"/>
    <property type="match status" value="1"/>
</dbReference>
<protein>
    <submittedName>
        <fullName evidence="6">Enoyl-CoA hydratase</fullName>
    </submittedName>
</protein>
<evidence type="ECO:0000256" key="4">
    <source>
        <dbReference type="SAM" id="Phobius"/>
    </source>
</evidence>
<keyword evidence="4" id="KW-1133">Transmembrane helix</keyword>
<dbReference type="GO" id="GO:0005777">
    <property type="term" value="C:peroxisome"/>
    <property type="evidence" value="ECO:0007669"/>
    <property type="project" value="UniProtKB-SubCell"/>
</dbReference>
<dbReference type="GO" id="GO:0004165">
    <property type="term" value="F:delta(3)-delta(2)-enoyl-CoA isomerase activity"/>
    <property type="evidence" value="ECO:0007669"/>
    <property type="project" value="UniProtKB-ARBA"/>
</dbReference>
<dbReference type="InterPro" id="IPR051053">
    <property type="entry name" value="ECH/Chromodomain_protein"/>
</dbReference>
<evidence type="ECO:0000313" key="6">
    <source>
        <dbReference type="WBParaSite" id="ACRNAN_scaffold7401.g28372.t1"/>
    </source>
</evidence>
<dbReference type="Proteomes" id="UP000887540">
    <property type="component" value="Unplaced"/>
</dbReference>
<keyword evidence="5" id="KW-1185">Reference proteome</keyword>
<evidence type="ECO:0000256" key="2">
    <source>
        <dbReference type="ARBA" id="ARBA00023140"/>
    </source>
</evidence>
<proteinExistence type="predicted"/>
<dbReference type="Pfam" id="PF00378">
    <property type="entry name" value="ECH_1"/>
    <property type="match status" value="1"/>
</dbReference>
<dbReference type="InterPro" id="IPR001753">
    <property type="entry name" value="Enoyl-CoA_hydra/iso"/>
</dbReference>
<keyword evidence="2" id="KW-0576">Peroxisome</keyword>
<dbReference type="WBParaSite" id="ACRNAN_scaffold7401.g28372.t1">
    <property type="protein sequence ID" value="ACRNAN_scaffold7401.g28372.t1"/>
    <property type="gene ID" value="ACRNAN_scaffold7401.g28372"/>
</dbReference>
<dbReference type="CDD" id="cd06558">
    <property type="entry name" value="crotonase-like"/>
    <property type="match status" value="1"/>
</dbReference>
<dbReference type="Gene3D" id="3.90.226.10">
    <property type="entry name" value="2-enoyl-CoA Hydratase, Chain A, domain 1"/>
    <property type="match status" value="1"/>
</dbReference>
<evidence type="ECO:0000256" key="1">
    <source>
        <dbReference type="ARBA" id="ARBA00004275"/>
    </source>
</evidence>
<keyword evidence="4" id="KW-0472">Membrane</keyword>
<evidence type="ECO:0000313" key="5">
    <source>
        <dbReference type="Proteomes" id="UP000887540"/>
    </source>
</evidence>
<name>A0A914EFG6_9BILA</name>